<name>A0ABS4QUL8_9HYPH</name>
<organism evidence="1 2">
    <name type="scientific">Sinorhizobium kostiense</name>
    <dbReference type="NCBI Taxonomy" id="76747"/>
    <lineage>
        <taxon>Bacteria</taxon>
        <taxon>Pseudomonadati</taxon>
        <taxon>Pseudomonadota</taxon>
        <taxon>Alphaproteobacteria</taxon>
        <taxon>Hyphomicrobiales</taxon>
        <taxon>Rhizobiaceae</taxon>
        <taxon>Sinorhizobium/Ensifer group</taxon>
        <taxon>Sinorhizobium</taxon>
    </lineage>
</organism>
<keyword evidence="1" id="KW-0808">Transferase</keyword>
<accession>A0ABS4QUL8</accession>
<dbReference type="Pfam" id="PF07021">
    <property type="entry name" value="MetW"/>
    <property type="match status" value="1"/>
</dbReference>
<evidence type="ECO:0000313" key="2">
    <source>
        <dbReference type="Proteomes" id="UP000730739"/>
    </source>
</evidence>
<dbReference type="Gene3D" id="3.40.50.150">
    <property type="entry name" value="Vaccinia Virus protein VP39"/>
    <property type="match status" value="1"/>
</dbReference>
<dbReference type="InterPro" id="IPR029063">
    <property type="entry name" value="SAM-dependent_MTases_sf"/>
</dbReference>
<dbReference type="InterPro" id="IPR010743">
    <property type="entry name" value="Methionine_synth_MetW"/>
</dbReference>
<dbReference type="GO" id="GO:0008168">
    <property type="term" value="F:methyltransferase activity"/>
    <property type="evidence" value="ECO:0007669"/>
    <property type="project" value="UniProtKB-KW"/>
</dbReference>
<keyword evidence="1" id="KW-0489">Methyltransferase</keyword>
<dbReference type="Proteomes" id="UP000730739">
    <property type="component" value="Unassembled WGS sequence"/>
</dbReference>
<proteinExistence type="predicted"/>
<reference evidence="1 2" key="1">
    <citation type="submission" date="2021-03" db="EMBL/GenBank/DDBJ databases">
        <title>Genomic Encyclopedia of Type Strains, Phase IV (KMG-IV): sequencing the most valuable type-strain genomes for metagenomic binning, comparative biology and taxonomic classification.</title>
        <authorList>
            <person name="Goeker M."/>
        </authorList>
    </citation>
    <scope>NUCLEOTIDE SEQUENCE [LARGE SCALE GENOMIC DNA]</scope>
    <source>
        <strain evidence="1 2">DSM 13372</strain>
    </source>
</reference>
<evidence type="ECO:0000313" key="1">
    <source>
        <dbReference type="EMBL" id="MBP2233685.1"/>
    </source>
</evidence>
<dbReference type="GO" id="GO:0032259">
    <property type="term" value="P:methylation"/>
    <property type="evidence" value="ECO:0007669"/>
    <property type="project" value="UniProtKB-KW"/>
</dbReference>
<keyword evidence="2" id="KW-1185">Reference proteome</keyword>
<gene>
    <name evidence="1" type="ORF">J2Z31_000175</name>
</gene>
<sequence>MPDFEISDVNDPQTEQAAAREYWGTLDNFKSYAKPKPWSAFMAERILSFSPSSVFEFGCNAGKNLAALRKQNSSVFSAGIDVNSSAVDYGRREGLRLAAGDEGILNIFPDLTFDITFTVSVIDHVATPGEVLSALARITRHKLLLLEPWLGEEGKVDRNFNLATGEMIDTTPFSYSWDYFRIARTYLPEWSLEDEPYPLQSNLGRFYRLYTLTR</sequence>
<comment type="caution">
    <text evidence="1">The sequence shown here is derived from an EMBL/GenBank/DDBJ whole genome shotgun (WGS) entry which is preliminary data.</text>
</comment>
<dbReference type="RefSeq" id="WP_209599984.1">
    <property type="nucleotide sequence ID" value="NZ_JAGILA010000001.1"/>
</dbReference>
<dbReference type="SUPFAM" id="SSF53335">
    <property type="entry name" value="S-adenosyl-L-methionine-dependent methyltransferases"/>
    <property type="match status" value="1"/>
</dbReference>
<protein>
    <submittedName>
        <fullName evidence="1">SAM-dependent methyltransferase</fullName>
    </submittedName>
</protein>
<dbReference type="EMBL" id="JAGILA010000001">
    <property type="protein sequence ID" value="MBP2233685.1"/>
    <property type="molecule type" value="Genomic_DNA"/>
</dbReference>